<feature type="region of interest" description="Disordered" evidence="1">
    <location>
        <begin position="1"/>
        <end position="52"/>
    </location>
</feature>
<proteinExistence type="predicted"/>
<evidence type="ECO:0000313" key="3">
    <source>
        <dbReference type="Proteomes" id="UP000827092"/>
    </source>
</evidence>
<keyword evidence="3" id="KW-1185">Reference proteome</keyword>
<feature type="compositionally biased region" description="Polar residues" evidence="1">
    <location>
        <begin position="313"/>
        <end position="324"/>
    </location>
</feature>
<dbReference type="PANTHER" id="PTHR46113:SF1">
    <property type="entry name" value="PEPTIDASE M17 LEUCYL AMINOPEPTIDASE N-TERMINAL DOMAIN-CONTAINING PROTEIN"/>
    <property type="match status" value="1"/>
</dbReference>
<feature type="compositionally biased region" description="Acidic residues" evidence="1">
    <location>
        <begin position="15"/>
        <end position="32"/>
    </location>
</feature>
<evidence type="ECO:0000313" key="2">
    <source>
        <dbReference type="EMBL" id="KAG8180963.1"/>
    </source>
</evidence>
<name>A0AAV6UAS9_9ARAC</name>
<gene>
    <name evidence="2" type="ORF">JTE90_024712</name>
</gene>
<dbReference type="EMBL" id="JAFNEN010000539">
    <property type="protein sequence ID" value="KAG8180963.1"/>
    <property type="molecule type" value="Genomic_DNA"/>
</dbReference>
<dbReference type="PANTHER" id="PTHR46113">
    <property type="entry name" value="SNAC DOMAIN-CONTAINING PROTEIN"/>
    <property type="match status" value="1"/>
</dbReference>
<comment type="caution">
    <text evidence="2">The sequence shown here is derived from an EMBL/GenBank/DDBJ whole genome shotgun (WGS) entry which is preliminary data.</text>
</comment>
<sequence length="463" mass="51186">MKISTTTTTNGSSSSDDDPAGVEDDSVEDLDIEPPFAGPSTSSAPRSHHRTARTGTIAFIPHDIMQRPKLVALATPCRHHVGEVILSHVFEDLKIEVSRSPDVTLFTRFRKNFSMLQTAACGDTRVPLSLFNPNSYSEKVQSFLGEHRSSVLQKTESVISEGKTREDYLEFVKLCNLYLKTDSDLQTKPSFRRPGALHKARWMAKLIYSIKMSVRAADSRTTYWDNNNKAASSKDSKFLTEDIEMWPECASYQEAAIKLQSLNVVNDCAERGVKLSSDFLAASKGEDHYQNVLQIHATRHPSTSKEPAAGTTVRENGSPSTSTELAARTTSKRLKTIESFFKRKPEATHQGPAPAIPRTSAPVVPGPNDATTPTPPFHAPVTGASASSATSDITASGRNRKLQRQFFTGNPDSAIVKNDIGNFIGKNISDFQKRELLLNPWKPPANYDFPFSTYKCKGKEYRR</sequence>
<protein>
    <submittedName>
        <fullName evidence="2">Uncharacterized protein</fullName>
    </submittedName>
</protein>
<feature type="compositionally biased region" description="Low complexity" evidence="1">
    <location>
        <begin position="1"/>
        <end position="14"/>
    </location>
</feature>
<dbReference type="Proteomes" id="UP000827092">
    <property type="component" value="Unassembled WGS sequence"/>
</dbReference>
<accession>A0AAV6UAS9</accession>
<evidence type="ECO:0000256" key="1">
    <source>
        <dbReference type="SAM" id="MobiDB-lite"/>
    </source>
</evidence>
<reference evidence="2 3" key="1">
    <citation type="journal article" date="2022" name="Nat. Ecol. Evol.">
        <title>A masculinizing supergene underlies an exaggerated male reproductive morph in a spider.</title>
        <authorList>
            <person name="Hendrickx F."/>
            <person name="De Corte Z."/>
            <person name="Sonet G."/>
            <person name="Van Belleghem S.M."/>
            <person name="Kostlbacher S."/>
            <person name="Vangestel C."/>
        </authorList>
    </citation>
    <scope>NUCLEOTIDE SEQUENCE [LARGE SCALE GENOMIC DNA]</scope>
    <source>
        <strain evidence="2">W744_W776</strain>
    </source>
</reference>
<organism evidence="2 3">
    <name type="scientific">Oedothorax gibbosus</name>
    <dbReference type="NCBI Taxonomy" id="931172"/>
    <lineage>
        <taxon>Eukaryota</taxon>
        <taxon>Metazoa</taxon>
        <taxon>Ecdysozoa</taxon>
        <taxon>Arthropoda</taxon>
        <taxon>Chelicerata</taxon>
        <taxon>Arachnida</taxon>
        <taxon>Araneae</taxon>
        <taxon>Araneomorphae</taxon>
        <taxon>Entelegynae</taxon>
        <taxon>Araneoidea</taxon>
        <taxon>Linyphiidae</taxon>
        <taxon>Erigoninae</taxon>
        <taxon>Oedothorax</taxon>
    </lineage>
</organism>
<feature type="region of interest" description="Disordered" evidence="1">
    <location>
        <begin position="299"/>
        <end position="328"/>
    </location>
</feature>
<dbReference type="AlphaFoldDB" id="A0AAV6UAS9"/>